<reference evidence="1 2" key="1">
    <citation type="submission" date="2015-06" db="EMBL/GenBank/DDBJ databases">
        <title>The Genome Sequence of Enterococcus cecorum 170AEA1.</title>
        <authorList>
            <consortium name="The Broad Institute Genomics Platform"/>
            <consortium name="The Broad Institute Genome Sequencing Center for Infectious Disease"/>
            <person name="Earl A.M."/>
            <person name="Van Tyne D."/>
            <person name="Lebreton F."/>
            <person name="Saavedra J.T."/>
            <person name="Gilmore M.S."/>
            <person name="Manson McGuire A."/>
            <person name="Clock S."/>
            <person name="Crupain M."/>
            <person name="Rangan U."/>
            <person name="Young S."/>
            <person name="Abouelleil A."/>
            <person name="Cao P."/>
            <person name="Chapman S.B."/>
            <person name="Griggs A."/>
            <person name="Priest M."/>
            <person name="Shea T."/>
            <person name="Wortman J."/>
            <person name="Nusbaum C."/>
            <person name="Birren B."/>
        </authorList>
    </citation>
    <scope>NUCLEOTIDE SEQUENCE [LARGE SCALE GENOMIC DNA]</scope>
    <source>
        <strain evidence="1 2">170AEA1</strain>
    </source>
</reference>
<dbReference type="Proteomes" id="UP000252800">
    <property type="component" value="Unassembled WGS sequence"/>
</dbReference>
<sequence length="81" mass="9721">MNMRILVYKDGELDGIAYKDTNEYIKAKEHSFFERLTNIPVNYLIIEKFILFRERITSLDQMKYDGRACGDTYRFIVENDK</sequence>
<name>A0A366SG42_9ENTE</name>
<proteinExistence type="predicted"/>
<evidence type="ECO:0000313" key="2">
    <source>
        <dbReference type="Proteomes" id="UP000252800"/>
    </source>
</evidence>
<gene>
    <name evidence="1" type="ORF">EB18_01478</name>
</gene>
<comment type="caution">
    <text evidence="1">The sequence shown here is derived from an EMBL/GenBank/DDBJ whole genome shotgun (WGS) entry which is preliminary data.</text>
</comment>
<evidence type="ECO:0000313" key="1">
    <source>
        <dbReference type="EMBL" id="RBR28861.1"/>
    </source>
</evidence>
<accession>A0A366SG42</accession>
<dbReference type="AlphaFoldDB" id="A0A366SG42"/>
<dbReference type="EMBL" id="LEOY01000012">
    <property type="protein sequence ID" value="RBR28861.1"/>
    <property type="molecule type" value="Genomic_DNA"/>
</dbReference>
<organism evidence="1 2">
    <name type="scientific">Enterococcus cecorum</name>
    <dbReference type="NCBI Taxonomy" id="44008"/>
    <lineage>
        <taxon>Bacteria</taxon>
        <taxon>Bacillati</taxon>
        <taxon>Bacillota</taxon>
        <taxon>Bacilli</taxon>
        <taxon>Lactobacillales</taxon>
        <taxon>Enterococcaceae</taxon>
        <taxon>Enterococcus</taxon>
    </lineage>
</organism>
<protein>
    <submittedName>
        <fullName evidence="1">Uncharacterized protein</fullName>
    </submittedName>
</protein>